<dbReference type="CDD" id="cd01833">
    <property type="entry name" value="XynB_like"/>
    <property type="match status" value="1"/>
</dbReference>
<evidence type="ECO:0000256" key="2">
    <source>
        <dbReference type="SAM" id="SignalP"/>
    </source>
</evidence>
<sequence length="357" mass="40721">MQIKFALLSLLSATGAFADDGLEARSDKSKGMEKTNGAMFRIMPIGGAAIWGEGSSKGNGFRRKLREKIVEKGNPVNMVGSRKNGDFTDKDNEGWPDLLIDEIRDKAMRNESVPRFLPNIFLVNAGTKDAVKDKDIDKAGERYERLIKDLLDKSKDSVVIASTLIHHRNGDIDNRINKMNDQFKKVVEKLRNDKKKVLLVDMAGSNGPETKKEADHYSNDEQLNDKGYDKMADLWFKGLEEAAKEGWIKKPQWSLHCNGPKKQSPWDMPFFRQFPFPAPWSQNNNNNKDTCNAQDAKKITEQVKKINEQVKKDIINERPKWANDVEKKIIDELKKTISDLKNQIKDELKKDLKCKDS</sequence>
<name>A0A4P7NMG2_PYROR</name>
<accession>A0A4P7NMG2</accession>
<dbReference type="SUPFAM" id="SSF52266">
    <property type="entry name" value="SGNH hydrolase"/>
    <property type="match status" value="1"/>
</dbReference>
<dbReference type="InterPro" id="IPR036514">
    <property type="entry name" value="SGNH_hydro_sf"/>
</dbReference>
<dbReference type="AlphaFoldDB" id="A0A4P7NMG2"/>
<dbReference type="EMBL" id="CP034208">
    <property type="protein sequence ID" value="QBZ63269.1"/>
    <property type="molecule type" value="Genomic_DNA"/>
</dbReference>
<dbReference type="SMR" id="A0A4P7NMG2"/>
<dbReference type="InterPro" id="IPR051532">
    <property type="entry name" value="Ester_Hydrolysis_Enzymes"/>
</dbReference>
<evidence type="ECO:0000313" key="4">
    <source>
        <dbReference type="Proteomes" id="UP000294847"/>
    </source>
</evidence>
<keyword evidence="1" id="KW-0175">Coiled coil</keyword>
<protein>
    <recommendedName>
        <fullName evidence="5">SGNH hydrolase-type esterase domain-containing protein</fullName>
    </recommendedName>
</protein>
<evidence type="ECO:0008006" key="5">
    <source>
        <dbReference type="Google" id="ProtNLM"/>
    </source>
</evidence>
<keyword evidence="2" id="KW-0732">Signal</keyword>
<dbReference type="PANTHER" id="PTHR30383:SF31">
    <property type="entry name" value="SGNH HYDROLASE-TYPE ESTERASE DOMAIN-CONTAINING PROTEIN-RELATED"/>
    <property type="match status" value="1"/>
</dbReference>
<dbReference type="Gene3D" id="3.40.50.1110">
    <property type="entry name" value="SGNH hydrolase"/>
    <property type="match status" value="1"/>
</dbReference>
<reference evidence="3 4" key="1">
    <citation type="journal article" date="2019" name="Mol. Biol. Evol.">
        <title>Blast fungal genomes show frequent chromosomal changes, gene gains and losses, and effector gene turnover.</title>
        <authorList>
            <person name="Gomez Luciano L.B."/>
            <person name="Jason Tsai I."/>
            <person name="Chuma I."/>
            <person name="Tosa Y."/>
            <person name="Chen Y.H."/>
            <person name="Li J.Y."/>
            <person name="Li M.Y."/>
            <person name="Jade Lu M.Y."/>
            <person name="Nakayashiki H."/>
            <person name="Li W.H."/>
        </authorList>
    </citation>
    <scope>NUCLEOTIDE SEQUENCE [LARGE SCALE GENOMIC DNA]</scope>
    <source>
        <strain evidence="3">MZ5-1-6</strain>
    </source>
</reference>
<dbReference type="Proteomes" id="UP000294847">
    <property type="component" value="Chromosome 5"/>
</dbReference>
<feature type="signal peptide" evidence="2">
    <location>
        <begin position="1"/>
        <end position="18"/>
    </location>
</feature>
<feature type="chain" id="PRO_5020921247" description="SGNH hydrolase-type esterase domain-containing protein" evidence="2">
    <location>
        <begin position="19"/>
        <end position="357"/>
    </location>
</feature>
<feature type="coiled-coil region" evidence="1">
    <location>
        <begin position="323"/>
        <end position="350"/>
    </location>
</feature>
<gene>
    <name evidence="3" type="ORF">PoMZ_12166</name>
</gene>
<dbReference type="PANTHER" id="PTHR30383">
    <property type="entry name" value="THIOESTERASE 1/PROTEASE 1/LYSOPHOSPHOLIPASE L1"/>
    <property type="match status" value="1"/>
</dbReference>
<organism evidence="3 4">
    <name type="scientific">Pyricularia oryzae</name>
    <name type="common">Rice blast fungus</name>
    <name type="synonym">Magnaporthe oryzae</name>
    <dbReference type="NCBI Taxonomy" id="318829"/>
    <lineage>
        <taxon>Eukaryota</taxon>
        <taxon>Fungi</taxon>
        <taxon>Dikarya</taxon>
        <taxon>Ascomycota</taxon>
        <taxon>Pezizomycotina</taxon>
        <taxon>Sordariomycetes</taxon>
        <taxon>Sordariomycetidae</taxon>
        <taxon>Magnaporthales</taxon>
        <taxon>Pyriculariaceae</taxon>
        <taxon>Pyricularia</taxon>
    </lineage>
</organism>
<evidence type="ECO:0000256" key="1">
    <source>
        <dbReference type="SAM" id="Coils"/>
    </source>
</evidence>
<dbReference type="GO" id="GO:0004622">
    <property type="term" value="F:phosphatidylcholine lysophospholipase activity"/>
    <property type="evidence" value="ECO:0007669"/>
    <property type="project" value="TreeGrafter"/>
</dbReference>
<proteinExistence type="predicted"/>
<evidence type="ECO:0000313" key="3">
    <source>
        <dbReference type="EMBL" id="QBZ63269.1"/>
    </source>
</evidence>
<dbReference type="OMA" id="WANDVEK"/>